<feature type="region of interest" description="Disordered" evidence="8">
    <location>
        <begin position="951"/>
        <end position="972"/>
    </location>
</feature>
<feature type="domain" description="Helicase ATP-binding" evidence="9">
    <location>
        <begin position="351"/>
        <end position="688"/>
    </location>
</feature>
<keyword evidence="6" id="KW-0694">RNA-binding</keyword>
<feature type="compositionally biased region" description="Polar residues" evidence="8">
    <location>
        <begin position="849"/>
        <end position="863"/>
    </location>
</feature>
<feature type="region of interest" description="Disordered" evidence="8">
    <location>
        <begin position="224"/>
        <end position="300"/>
    </location>
</feature>
<evidence type="ECO:0000256" key="7">
    <source>
        <dbReference type="ARBA" id="ARBA00047984"/>
    </source>
</evidence>
<keyword evidence="11" id="KW-1185">Reference proteome</keyword>
<keyword evidence="2" id="KW-0547">Nucleotide-binding</keyword>
<dbReference type="Gene3D" id="3.40.50.300">
    <property type="entry name" value="P-loop containing nucleotide triphosphate hydrolases"/>
    <property type="match status" value="2"/>
</dbReference>
<dbReference type="PANTHER" id="PTHR47959">
    <property type="entry name" value="ATP-DEPENDENT RNA HELICASE RHLE-RELATED"/>
    <property type="match status" value="1"/>
</dbReference>
<dbReference type="InterPro" id="IPR027417">
    <property type="entry name" value="P-loop_NTPase"/>
</dbReference>
<dbReference type="PANTHER" id="PTHR47959:SF1">
    <property type="entry name" value="ATP-DEPENDENT RNA HELICASE DBPA"/>
    <property type="match status" value="1"/>
</dbReference>
<dbReference type="InterPro" id="IPR011545">
    <property type="entry name" value="DEAD/DEAH_box_helicase_dom"/>
</dbReference>
<feature type="compositionally biased region" description="Low complexity" evidence="8">
    <location>
        <begin position="57"/>
        <end position="74"/>
    </location>
</feature>
<reference evidence="10" key="1">
    <citation type="submission" date="2022-08" db="EMBL/GenBank/DDBJ databases">
        <title>A Global Phylogenomic Analysis of the Shiitake Genus Lentinula.</title>
        <authorList>
            <consortium name="DOE Joint Genome Institute"/>
            <person name="Sierra-Patev S."/>
            <person name="Min B."/>
            <person name="Naranjo-Ortiz M."/>
            <person name="Looney B."/>
            <person name="Konkel Z."/>
            <person name="Slot J.C."/>
            <person name="Sakamoto Y."/>
            <person name="Steenwyk J.L."/>
            <person name="Rokas A."/>
            <person name="Carro J."/>
            <person name="Camarero S."/>
            <person name="Ferreira P."/>
            <person name="Molpeceres G."/>
            <person name="Ruiz-Duenas F.J."/>
            <person name="Serrano A."/>
            <person name="Henrissat B."/>
            <person name="Drula E."/>
            <person name="Hughes K.W."/>
            <person name="Mata J.L."/>
            <person name="Ishikawa N.K."/>
            <person name="Vargas-Isla R."/>
            <person name="Ushijima S."/>
            <person name="Smith C.A."/>
            <person name="Ahrendt S."/>
            <person name="Andreopoulos W."/>
            <person name="He G."/>
            <person name="Labutti K."/>
            <person name="Lipzen A."/>
            <person name="Ng V."/>
            <person name="Riley R."/>
            <person name="Sandor L."/>
            <person name="Barry K."/>
            <person name="Martinez A.T."/>
            <person name="Xiao Y."/>
            <person name="Gibbons J.G."/>
            <person name="Terashima K."/>
            <person name="Grigoriev I.V."/>
            <person name="Hibbett D.S."/>
        </authorList>
    </citation>
    <scope>NUCLEOTIDE SEQUENCE</scope>
    <source>
        <strain evidence="10">RHP3577 ss4</strain>
    </source>
</reference>
<evidence type="ECO:0000256" key="5">
    <source>
        <dbReference type="ARBA" id="ARBA00022840"/>
    </source>
</evidence>
<dbReference type="EC" id="3.6.4.13" evidence="1"/>
<dbReference type="PROSITE" id="PS51192">
    <property type="entry name" value="HELICASE_ATP_BIND_1"/>
    <property type="match status" value="1"/>
</dbReference>
<keyword evidence="4" id="KW-0347">Helicase</keyword>
<comment type="caution">
    <text evidence="10">The sequence shown here is derived from an EMBL/GenBank/DDBJ whole genome shotgun (WGS) entry which is preliminary data.</text>
</comment>
<evidence type="ECO:0000256" key="4">
    <source>
        <dbReference type="ARBA" id="ARBA00022806"/>
    </source>
</evidence>
<dbReference type="InterPro" id="IPR050079">
    <property type="entry name" value="DEAD_box_RNA_helicase"/>
</dbReference>
<feature type="compositionally biased region" description="Basic and acidic residues" evidence="8">
    <location>
        <begin position="624"/>
        <end position="635"/>
    </location>
</feature>
<accession>A0ABQ8VSQ4</accession>
<protein>
    <recommendedName>
        <fullName evidence="1">RNA helicase</fullName>
        <ecNumber evidence="1">3.6.4.13</ecNumber>
    </recommendedName>
</protein>
<dbReference type="SMART" id="SM00487">
    <property type="entry name" value="DEXDc"/>
    <property type="match status" value="1"/>
</dbReference>
<evidence type="ECO:0000256" key="6">
    <source>
        <dbReference type="ARBA" id="ARBA00022884"/>
    </source>
</evidence>
<dbReference type="Pfam" id="PF00270">
    <property type="entry name" value="DEAD"/>
    <property type="match status" value="1"/>
</dbReference>
<feature type="compositionally biased region" description="Basic and acidic residues" evidence="8">
    <location>
        <begin position="79"/>
        <end position="98"/>
    </location>
</feature>
<organism evidence="10 11">
    <name type="scientific">Lentinula lateritia</name>
    <dbReference type="NCBI Taxonomy" id="40482"/>
    <lineage>
        <taxon>Eukaryota</taxon>
        <taxon>Fungi</taxon>
        <taxon>Dikarya</taxon>
        <taxon>Basidiomycota</taxon>
        <taxon>Agaricomycotina</taxon>
        <taxon>Agaricomycetes</taxon>
        <taxon>Agaricomycetidae</taxon>
        <taxon>Agaricales</taxon>
        <taxon>Marasmiineae</taxon>
        <taxon>Omphalotaceae</taxon>
        <taxon>Lentinula</taxon>
    </lineage>
</organism>
<dbReference type="Pfam" id="PF00271">
    <property type="entry name" value="Helicase_C"/>
    <property type="match status" value="1"/>
</dbReference>
<dbReference type="SMART" id="SM00490">
    <property type="entry name" value="HELICc"/>
    <property type="match status" value="1"/>
</dbReference>
<dbReference type="SUPFAM" id="SSF52540">
    <property type="entry name" value="P-loop containing nucleoside triphosphate hydrolases"/>
    <property type="match status" value="1"/>
</dbReference>
<feature type="compositionally biased region" description="Basic and acidic residues" evidence="8">
    <location>
        <begin position="810"/>
        <end position="846"/>
    </location>
</feature>
<proteinExistence type="predicted"/>
<keyword evidence="3 10" id="KW-0378">Hydrolase</keyword>
<evidence type="ECO:0000256" key="3">
    <source>
        <dbReference type="ARBA" id="ARBA00022801"/>
    </source>
</evidence>
<feature type="region of interest" description="Disordered" evidence="8">
    <location>
        <begin position="175"/>
        <end position="195"/>
    </location>
</feature>
<dbReference type="Proteomes" id="UP001150217">
    <property type="component" value="Unassembled WGS sequence"/>
</dbReference>
<dbReference type="GO" id="GO:0016787">
    <property type="term" value="F:hydrolase activity"/>
    <property type="evidence" value="ECO:0007669"/>
    <property type="project" value="UniProtKB-KW"/>
</dbReference>
<comment type="catalytic activity">
    <reaction evidence="7">
        <text>ATP + H2O = ADP + phosphate + H(+)</text>
        <dbReference type="Rhea" id="RHEA:13065"/>
        <dbReference type="ChEBI" id="CHEBI:15377"/>
        <dbReference type="ChEBI" id="CHEBI:15378"/>
        <dbReference type="ChEBI" id="CHEBI:30616"/>
        <dbReference type="ChEBI" id="CHEBI:43474"/>
        <dbReference type="ChEBI" id="CHEBI:456216"/>
        <dbReference type="EC" id="3.6.4.13"/>
    </reaction>
</comment>
<keyword evidence="5" id="KW-0067">ATP-binding</keyword>
<feature type="region of interest" description="Disordered" evidence="8">
    <location>
        <begin position="615"/>
        <end position="647"/>
    </location>
</feature>
<dbReference type="InterPro" id="IPR001650">
    <property type="entry name" value="Helicase_C-like"/>
</dbReference>
<dbReference type="InterPro" id="IPR014001">
    <property type="entry name" value="Helicase_ATP-bd"/>
</dbReference>
<evidence type="ECO:0000256" key="8">
    <source>
        <dbReference type="SAM" id="MobiDB-lite"/>
    </source>
</evidence>
<dbReference type="EMBL" id="JANVFT010000011">
    <property type="protein sequence ID" value="KAJ4499414.1"/>
    <property type="molecule type" value="Genomic_DNA"/>
</dbReference>
<gene>
    <name evidence="10" type="ORF">C8R41DRAFT_915629</name>
</gene>
<name>A0ABQ8VSQ4_9AGAR</name>
<evidence type="ECO:0000256" key="2">
    <source>
        <dbReference type="ARBA" id="ARBA00022741"/>
    </source>
</evidence>
<feature type="region of interest" description="Disordered" evidence="8">
    <location>
        <begin position="796"/>
        <end position="895"/>
    </location>
</feature>
<feature type="region of interest" description="Disordered" evidence="8">
    <location>
        <begin position="26"/>
        <end position="98"/>
    </location>
</feature>
<feature type="compositionally biased region" description="Low complexity" evidence="8">
    <location>
        <begin position="636"/>
        <end position="647"/>
    </location>
</feature>
<feature type="compositionally biased region" description="Low complexity" evidence="8">
    <location>
        <begin position="288"/>
        <end position="299"/>
    </location>
</feature>
<evidence type="ECO:0000313" key="10">
    <source>
        <dbReference type="EMBL" id="KAJ4499414.1"/>
    </source>
</evidence>
<evidence type="ECO:0000259" key="9">
    <source>
        <dbReference type="PROSITE" id="PS51192"/>
    </source>
</evidence>
<evidence type="ECO:0000313" key="11">
    <source>
        <dbReference type="Proteomes" id="UP001150217"/>
    </source>
</evidence>
<evidence type="ECO:0000256" key="1">
    <source>
        <dbReference type="ARBA" id="ARBA00012552"/>
    </source>
</evidence>
<sequence length="972" mass="106776">MSASVFLLSSFREVTGLGAFKTSTRSVHAFKTGRNNASDPSKRKRTQNRQNSRGWTSPSPSSSEQSPAQSFRSSTTKTPESHRPRLSRELPRLRAKDAVQQRIASFQTERNQDANQWAQKLAERHEKEAREERHRKMVQEMKRGMQVDAVERRRKELESRIAKRDGTWKHEIHNQKAESEQTLGRSKRLSTDSGKFADGGVGSKIRSWITRAQKTERTVTVRETIIPQTAKAPKDPHRKRSTHTSSPHIPLKPKIATNSSGLPQLKEFYHPPPSLTQRKGKLSTVPLTSSSTKESTSFSDPPLLPGLVSCLNDILGPQASPTEIQRLSIARIVDAVNSPDSSTTPSLALEPVSEPAYKEFLLASETGSGKSIAYLLPLLQSLKVSELAQNAQKTSSTYGPASKYAYNPRSLVLAPTHELARQLSSFAKTLSHEIKLRVVCTSRANSNNREKDKDRAPDKDSMVLKEMRVTETEGEQIADGVTELDVRPFSRDSSAHILPGSVGSSTSGSTRPVDVMVGTPMKFLEMIFGRGWDRADATDANNGHANTRRSIGKPEMGLSNIEWVIIDEADVLFDPDFNSFTRLILAEISKARGKEVTFVKEDKILSAECYPEAPAPDVAEDVAEEPKEGNDRSDSASESLQSPSSTSVTSAASVIPTKYPFNLILTTATIPPALLLYLQQHHPAIFARRPRRSLRPNAGILRSSGLHRLPTSLKIDQVDWSGGNKLADIEKRLRAVWMEDERRWMGNVGKGPTELSKIIVFCNKSAKVDDLGAYLEEKGIKTVTLTSKIGSLSTVVEAGEDNPNPGVPVEEGKSDKAERKGSERRRGSNKHLEGFLRVRSKSRDSSDSNPTTEGQSSTSSASRRLQPLVISSSASPSSRTLKPPSTPATPTLSNTPHVLLTTSLLSRGLDFAPSVRHVFIVDEPRNVVDFLHRAGRTGRAGTEGVVVVFGKGGRSTSQGKKGMPMEWRGGRS</sequence>